<organism evidence="1">
    <name type="scientific">hydrothermal vent metagenome</name>
    <dbReference type="NCBI Taxonomy" id="652676"/>
    <lineage>
        <taxon>unclassified sequences</taxon>
        <taxon>metagenomes</taxon>
        <taxon>ecological metagenomes</taxon>
    </lineage>
</organism>
<dbReference type="EMBL" id="UOEL01000019">
    <property type="protein sequence ID" value="VAW10376.1"/>
    <property type="molecule type" value="Genomic_DNA"/>
</dbReference>
<gene>
    <name evidence="1" type="ORF">MNBD_BACTEROID03-1056</name>
</gene>
<name>A0A3B0TTI9_9ZZZZ</name>
<sequence length="150" mass="16548">MELSDKEIAYLGTEHRKCRDCRMADRIKAVLLLAKGFGCMETGEILLLNDDTVRGYRKHYLGGGVPALLGGDRKGKRCAFGRFPIGAARCPSSGKDLLGRRGHIIDRVRTEFSVGYPRSGTTAPLKRTGYVYRRPKMMPCKAVPMPNGSS</sequence>
<evidence type="ECO:0000313" key="1">
    <source>
        <dbReference type="EMBL" id="VAW10376.1"/>
    </source>
</evidence>
<accession>A0A3B0TTI9</accession>
<reference evidence="1" key="1">
    <citation type="submission" date="2018-06" db="EMBL/GenBank/DDBJ databases">
        <authorList>
            <person name="Zhirakovskaya E."/>
        </authorList>
    </citation>
    <scope>NUCLEOTIDE SEQUENCE</scope>
</reference>
<proteinExistence type="predicted"/>
<protein>
    <submittedName>
        <fullName evidence="1">Uncharacterized protein</fullName>
    </submittedName>
</protein>
<dbReference type="AlphaFoldDB" id="A0A3B0TTI9"/>